<protein>
    <recommendedName>
        <fullName evidence="3">T9SS C-terminal target domain-containing protein</fullName>
    </recommendedName>
</protein>
<gene>
    <name evidence="1" type="ORF">H7U19_05425</name>
</gene>
<keyword evidence="2" id="KW-1185">Reference proteome</keyword>
<evidence type="ECO:0000313" key="1">
    <source>
        <dbReference type="EMBL" id="MBC3757835.1"/>
    </source>
</evidence>
<dbReference type="EMBL" id="JACNMF010000001">
    <property type="protein sequence ID" value="MBC3757835.1"/>
    <property type="molecule type" value="Genomic_DNA"/>
</dbReference>
<dbReference type="RefSeq" id="WP_186559763.1">
    <property type="nucleotide sequence ID" value="NZ_JACNMF010000001.1"/>
</dbReference>
<organism evidence="1 2">
    <name type="scientific">Hyunsoonleella aquatilis</name>
    <dbReference type="NCBI Taxonomy" id="2762758"/>
    <lineage>
        <taxon>Bacteria</taxon>
        <taxon>Pseudomonadati</taxon>
        <taxon>Bacteroidota</taxon>
        <taxon>Flavobacteriia</taxon>
        <taxon>Flavobacteriales</taxon>
        <taxon>Flavobacteriaceae</taxon>
    </lineage>
</organism>
<proteinExistence type="predicted"/>
<evidence type="ECO:0000313" key="2">
    <source>
        <dbReference type="Proteomes" id="UP000656244"/>
    </source>
</evidence>
<dbReference type="PANTHER" id="PTHR41339:SF1">
    <property type="entry name" value="SECRETED PROTEIN"/>
    <property type="match status" value="1"/>
</dbReference>
<name>A0A923KLE2_9FLAO</name>
<accession>A0A923KLE2</accession>
<reference evidence="1" key="1">
    <citation type="submission" date="2020-08" db="EMBL/GenBank/DDBJ databases">
        <title>Hyunsoonleella sp. strain SJ7 genome sequencing and assembly.</title>
        <authorList>
            <person name="Kim I."/>
        </authorList>
    </citation>
    <scope>NUCLEOTIDE SEQUENCE</scope>
    <source>
        <strain evidence="1">SJ7</strain>
    </source>
</reference>
<dbReference type="Proteomes" id="UP000656244">
    <property type="component" value="Unassembled WGS sequence"/>
</dbReference>
<evidence type="ECO:0008006" key="3">
    <source>
        <dbReference type="Google" id="ProtNLM"/>
    </source>
</evidence>
<sequence>MKNFTQIVFFFLLVTPIVFAQQEKGIIGVDNWLNNWTEFKPHQEDYGEPTQILAGNISESTILRKGEVYLLLGSVFVTNNATLTIEPGTVILGDFKTNGSLTISKGSTIIAKGASTDPIIFSSSRSVKRPGDWGGLTILGEAPINRYSSGSVTAYHPKLKPADYAHTNFGGDSLECSSGIIKYVRIEFAGRRLSEEDYFSGLLLAGVGNYTKLDHIMVSHSEGNAFEVWGGKVDLHNFVSFKSHGTDFRFNHGARAILNNSLAVRSPYASNGMGANCLEVLAYDQKEEFDFSKPTTFVKAKNLTFVNESKTLEADIKMNLIKEAVYVGDNAELDIFKSVVSGFNPAVILDEDIYINQDSLDKIKLSEMYFNNCNGNIFVENNSNNDDLENWYGNSTFFNVYSKSDHAETFIDINNYNRPDFRLRINKIIASNADPDLRDD</sequence>
<dbReference type="PANTHER" id="PTHR41339">
    <property type="entry name" value="LIPL48"/>
    <property type="match status" value="1"/>
</dbReference>
<dbReference type="AlphaFoldDB" id="A0A923KLE2"/>
<comment type="caution">
    <text evidence="1">The sequence shown here is derived from an EMBL/GenBank/DDBJ whole genome shotgun (WGS) entry which is preliminary data.</text>
</comment>